<proteinExistence type="predicted"/>
<evidence type="ECO:0000256" key="1">
    <source>
        <dbReference type="SAM" id="MobiDB-lite"/>
    </source>
</evidence>
<evidence type="ECO:0000313" key="3">
    <source>
        <dbReference type="Proteomes" id="UP000684084"/>
    </source>
</evidence>
<dbReference type="EMBL" id="CAGKOT010000063">
    <property type="protein sequence ID" value="CAB5388916.1"/>
    <property type="molecule type" value="Genomic_DNA"/>
</dbReference>
<feature type="compositionally biased region" description="Polar residues" evidence="1">
    <location>
        <begin position="1"/>
        <end position="13"/>
    </location>
</feature>
<organism evidence="2 3">
    <name type="scientific">Rhizophagus irregularis</name>
    <dbReference type="NCBI Taxonomy" id="588596"/>
    <lineage>
        <taxon>Eukaryota</taxon>
        <taxon>Fungi</taxon>
        <taxon>Fungi incertae sedis</taxon>
        <taxon>Mucoromycota</taxon>
        <taxon>Glomeromycotina</taxon>
        <taxon>Glomeromycetes</taxon>
        <taxon>Glomerales</taxon>
        <taxon>Glomeraceae</taxon>
        <taxon>Rhizophagus</taxon>
    </lineage>
</organism>
<dbReference type="Proteomes" id="UP000684084">
    <property type="component" value="Unassembled WGS sequence"/>
</dbReference>
<sequence>MPPKQINQQTNNRPFYKKKKNRQSKNVKLRKIQRAIEHQKKLRQQSEQVITIPSVEENEISPSDHNVNNERHLPSHQNKNLTIPVVTPYQPINDLPTSYSQANMFERSFSYESGGKLSLYAAETNKPTNKQQALLQKKKNRQSKNVKLRKIQRAIEHQKKLRQQSEQAVTIPSVEENEISPSDHNANNERHLPSHQNENLIPVVMPCQPIDDLPSYSQENVGRVVLSQNVDSQFTEFRCLSGYFHKDQEDLDRCYKNFIKKYGNSVDKFMDIYSCNRLEAEDFILKYSQLFL</sequence>
<name>A0A915ZSS8_9GLOM</name>
<dbReference type="OrthoDB" id="2392760at2759"/>
<feature type="region of interest" description="Disordered" evidence="1">
    <location>
        <begin position="1"/>
        <end position="29"/>
    </location>
</feature>
<gene>
    <name evidence="2" type="ORF">CHRIB12_LOCUS20811</name>
</gene>
<protein>
    <submittedName>
        <fullName evidence="2">Uncharacterized protein</fullName>
    </submittedName>
</protein>
<accession>A0A915ZSS8</accession>
<comment type="caution">
    <text evidence="2">The sequence shown here is derived from an EMBL/GenBank/DDBJ whole genome shotgun (WGS) entry which is preliminary data.</text>
</comment>
<evidence type="ECO:0000313" key="2">
    <source>
        <dbReference type="EMBL" id="CAB5388916.1"/>
    </source>
</evidence>
<dbReference type="VEuPathDB" id="FungiDB:RhiirFUN_010052"/>
<reference evidence="2" key="1">
    <citation type="submission" date="2020-05" db="EMBL/GenBank/DDBJ databases">
        <authorList>
            <person name="Rincon C."/>
            <person name="Sanders R I."/>
            <person name="Robbins C."/>
            <person name="Chaturvedi A."/>
        </authorList>
    </citation>
    <scope>NUCLEOTIDE SEQUENCE</scope>
    <source>
        <strain evidence="2">CHB12</strain>
    </source>
</reference>
<feature type="compositionally biased region" description="Basic residues" evidence="1">
    <location>
        <begin position="15"/>
        <end position="29"/>
    </location>
</feature>
<dbReference type="AlphaFoldDB" id="A0A915ZSS8"/>